<feature type="domain" description="Nucleolar 27S pre-rRNA processing Urb2/Npa2 C-terminal" evidence="2">
    <location>
        <begin position="1242"/>
        <end position="1484"/>
    </location>
</feature>
<dbReference type="InterPro" id="IPR016024">
    <property type="entry name" value="ARM-type_fold"/>
</dbReference>
<dbReference type="Pfam" id="PF10441">
    <property type="entry name" value="Urb2"/>
    <property type="match status" value="1"/>
</dbReference>
<evidence type="ECO:0000313" key="3">
    <source>
        <dbReference type="EMBL" id="KAG2219083.1"/>
    </source>
</evidence>
<sequence length="1484" mass="169000">MNNKNKNNDLSSEKIAKALKGAGLSVEERIVIATEAWSNNQLFFPNKDDFLFEWLCTALTKTKVKSPTECAAYQIAYWRLFRQLLAHYTERAENTRKQPPAIRVQLITAITTLLFHLKTITHENNAKNILLELYECVKLLLSPTFALSYRPTFEQMSTTVDQWMDTLTLFIDKNNSILVDSLLPLSSVLLRRYVTQLVQTANQRKSFTSIIDKMFVKILCVRRRTINIAHEKVLAQTISDQVTDILVKALFHPDVVLEYTSVLKKDQQSITQQQSITKNKTSYVSKLFEELGQLLENKNDQELVLDALDILPVLFDNFIQAFRKKRGNTTSQDIDRQVEFGFFTECRNLLDKLNTSASYVQTLSKLLQILVQLNVYVARNDALSQQQFTVLDEITETMIHFLKDQNKRAYQGCIFELANTILKVDFSLIEGRVSILWPYMLNPEKEAENHCLDLAMAVLQTYAASRQMESYTDDLITGLQGLAFEDVYIILEKPLFSRQFMDELSATVNKHMPAAQALNIFERFIQGIQTSTEETKTKPPVKKQKKHHHASISRHPSTTRFIAVFLAQFIHAVRLSQHQRQAFQEPAKRLFDSFIKPSLDQQQDDTTESNVIPALQIHSSLMNTMSDIYWYPMKQDVCEWLGNTLESVFLIHTTTKTQGDRVAVILSANALLQHAYYAYVIGSVDESLSTPLVSRVNSVLDYVLQETTPIDYEAKWNGTLLHLDDSSVKIALWKLLADEWFDVICQFAIGERGKKLTSFVLLTLLESPTFKTTTVTNKLTLRFISELLLRSANFYEASCFKDFNSSAHELTHIVMKSSSTVGKNVTTDMIIKAIQYLNQLLLFPMEYYTKRERQQVIWMTFLIDVFVGVAVKADTETRTKAQLRSRTLLLRFFATNNSGNILEMNSDLLGWFLLSTAFNQDQENDLSKAVLERTKQLDIQVLRSLLSMVVSNATKAMEVFDRTCKMRIEWAKKDQPNALDWVINMVETIKESLHRHASKEDVINNISAQQSMAELSRFVIKGLNDAKGQIATTLEDKAPLSVAPIDSSLLILVSLLQEYAQCLGQRGDQVVDIAALSRVMVALASPCTTLLQRSLRSLSSTERSVTMKMITAFVSSLCKTLSRYQHVYVTERVFAVIWFIYSLVYESDEQCAQSLCQAFSSWVGNLDNEQFTVVTQGFIEQSNRLISQATEKDRKVYLSLLSELLRGATDEQKSWLRRCLPALVTKISAMSRQAETVEFIQQALKFLTTISSQQSLRTSAYDISLILACLIQVSNPPHIEQFGQVTKETAHQLFHGICDVLQNLLLYHRQQLVDIMAPFIATLQTLLYCFQSPHLALVTKKRKAAEKQETPLQKLALISTWAPLDTSAADRCARLFSTMAKKSVTGSSSNSGGNKRYTGLQQHRIISRHAPFILIEYFAIQSNITMSISQPQIKTILETGLYNLMDMTSESDRNMILAGLDASGKLLFKNFYTSWKENHMYTGQ</sequence>
<proteinExistence type="predicted"/>
<dbReference type="InterPro" id="IPR018849">
    <property type="entry name" value="Urb2/Npa2_C"/>
</dbReference>
<protein>
    <recommendedName>
        <fullName evidence="2">Nucleolar 27S pre-rRNA processing Urb2/Npa2 C-terminal domain-containing protein</fullName>
    </recommendedName>
</protein>
<evidence type="ECO:0000313" key="4">
    <source>
        <dbReference type="Proteomes" id="UP000646827"/>
    </source>
</evidence>
<dbReference type="EMBL" id="JAEPRB010000196">
    <property type="protein sequence ID" value="KAG2219083.1"/>
    <property type="molecule type" value="Genomic_DNA"/>
</dbReference>
<organism evidence="3 4">
    <name type="scientific">Circinella minor</name>
    <dbReference type="NCBI Taxonomy" id="1195481"/>
    <lineage>
        <taxon>Eukaryota</taxon>
        <taxon>Fungi</taxon>
        <taxon>Fungi incertae sedis</taxon>
        <taxon>Mucoromycota</taxon>
        <taxon>Mucoromycotina</taxon>
        <taxon>Mucoromycetes</taxon>
        <taxon>Mucorales</taxon>
        <taxon>Lichtheimiaceae</taxon>
        <taxon>Circinella</taxon>
    </lineage>
</organism>
<feature type="compositionally biased region" description="Basic residues" evidence="1">
    <location>
        <begin position="539"/>
        <end position="552"/>
    </location>
</feature>
<reference evidence="3 4" key="1">
    <citation type="submission" date="2020-12" db="EMBL/GenBank/DDBJ databases">
        <title>Metabolic potential, ecology and presence of endohyphal bacteria is reflected in genomic diversity of Mucoromycotina.</title>
        <authorList>
            <person name="Muszewska A."/>
            <person name="Okrasinska A."/>
            <person name="Steczkiewicz K."/>
            <person name="Drgas O."/>
            <person name="Orlowska M."/>
            <person name="Perlinska-Lenart U."/>
            <person name="Aleksandrzak-Piekarczyk T."/>
            <person name="Szatraj K."/>
            <person name="Zielenkiewicz U."/>
            <person name="Pilsyk S."/>
            <person name="Malc E."/>
            <person name="Mieczkowski P."/>
            <person name="Kruszewska J.S."/>
            <person name="Biernat P."/>
            <person name="Pawlowska J."/>
        </authorList>
    </citation>
    <scope>NUCLEOTIDE SEQUENCE [LARGE SCALE GENOMIC DNA]</scope>
    <source>
        <strain evidence="3 4">CBS 142.35</strain>
    </source>
</reference>
<dbReference type="GO" id="GO:0042254">
    <property type="term" value="P:ribosome biogenesis"/>
    <property type="evidence" value="ECO:0007669"/>
    <property type="project" value="TreeGrafter"/>
</dbReference>
<accession>A0A8H7VJS2</accession>
<dbReference type="Proteomes" id="UP000646827">
    <property type="component" value="Unassembled WGS sequence"/>
</dbReference>
<name>A0A8H7VJS2_9FUNG</name>
<evidence type="ECO:0000256" key="1">
    <source>
        <dbReference type="SAM" id="MobiDB-lite"/>
    </source>
</evidence>
<keyword evidence="4" id="KW-1185">Reference proteome</keyword>
<comment type="caution">
    <text evidence="3">The sequence shown here is derived from an EMBL/GenBank/DDBJ whole genome shotgun (WGS) entry which is preliminary data.</text>
</comment>
<feature type="region of interest" description="Disordered" evidence="1">
    <location>
        <begin position="532"/>
        <end position="554"/>
    </location>
</feature>
<dbReference type="PANTHER" id="PTHR15682:SF2">
    <property type="entry name" value="UNHEALTHY RIBOSOME BIOGENESIS PROTEIN 2 HOMOLOG"/>
    <property type="match status" value="1"/>
</dbReference>
<gene>
    <name evidence="3" type="ORF">INT45_000366</name>
</gene>
<dbReference type="SUPFAM" id="SSF48371">
    <property type="entry name" value="ARM repeat"/>
    <property type="match status" value="1"/>
</dbReference>
<dbReference type="PANTHER" id="PTHR15682">
    <property type="entry name" value="UNHEALTHY RIBOSOME BIOGENESIS PROTEIN 2 HOMOLOG"/>
    <property type="match status" value="1"/>
</dbReference>
<dbReference type="OrthoDB" id="160374at2759"/>
<dbReference type="GO" id="GO:0005730">
    <property type="term" value="C:nucleolus"/>
    <property type="evidence" value="ECO:0007669"/>
    <property type="project" value="TreeGrafter"/>
</dbReference>
<dbReference type="InterPro" id="IPR052609">
    <property type="entry name" value="Ribosome_Biogenesis_Reg"/>
</dbReference>
<evidence type="ECO:0000259" key="2">
    <source>
        <dbReference type="Pfam" id="PF10441"/>
    </source>
</evidence>